<name>A0ACB9H7T7_CICIN</name>
<organism evidence="1 2">
    <name type="scientific">Cichorium intybus</name>
    <name type="common">Chicory</name>
    <dbReference type="NCBI Taxonomy" id="13427"/>
    <lineage>
        <taxon>Eukaryota</taxon>
        <taxon>Viridiplantae</taxon>
        <taxon>Streptophyta</taxon>
        <taxon>Embryophyta</taxon>
        <taxon>Tracheophyta</taxon>
        <taxon>Spermatophyta</taxon>
        <taxon>Magnoliopsida</taxon>
        <taxon>eudicotyledons</taxon>
        <taxon>Gunneridae</taxon>
        <taxon>Pentapetalae</taxon>
        <taxon>asterids</taxon>
        <taxon>campanulids</taxon>
        <taxon>Asterales</taxon>
        <taxon>Asteraceae</taxon>
        <taxon>Cichorioideae</taxon>
        <taxon>Cichorieae</taxon>
        <taxon>Cichoriinae</taxon>
        <taxon>Cichorium</taxon>
    </lineage>
</organism>
<reference evidence="2" key="1">
    <citation type="journal article" date="2022" name="Mol. Ecol. Resour.">
        <title>The genomes of chicory, endive, great burdock and yacon provide insights into Asteraceae palaeo-polyploidization history and plant inulin production.</title>
        <authorList>
            <person name="Fan W."/>
            <person name="Wang S."/>
            <person name="Wang H."/>
            <person name="Wang A."/>
            <person name="Jiang F."/>
            <person name="Liu H."/>
            <person name="Zhao H."/>
            <person name="Xu D."/>
            <person name="Zhang Y."/>
        </authorList>
    </citation>
    <scope>NUCLEOTIDE SEQUENCE [LARGE SCALE GENOMIC DNA]</scope>
    <source>
        <strain evidence="2">cv. Punajuju</strain>
    </source>
</reference>
<dbReference type="Proteomes" id="UP001055811">
    <property type="component" value="Linkage Group LG01"/>
</dbReference>
<sequence length="116" mass="12652">MPLPSASSGLILSCRSLQERGRELQADAIAKLLKVHYQVLKVLDFCLQLHSFPAFSGKQHNQFLFSASHSRLLSNALSIKLLPGVEELKGNALSIKLLPGLLSNALSKPLQHNQIG</sequence>
<protein>
    <submittedName>
        <fullName evidence="1">Uncharacterized protein</fullName>
    </submittedName>
</protein>
<evidence type="ECO:0000313" key="2">
    <source>
        <dbReference type="Proteomes" id="UP001055811"/>
    </source>
</evidence>
<accession>A0ACB9H7T7</accession>
<keyword evidence="2" id="KW-1185">Reference proteome</keyword>
<dbReference type="EMBL" id="CM042009">
    <property type="protein sequence ID" value="KAI3791388.1"/>
    <property type="molecule type" value="Genomic_DNA"/>
</dbReference>
<gene>
    <name evidence="1" type="ORF">L2E82_05156</name>
</gene>
<comment type="caution">
    <text evidence="1">The sequence shown here is derived from an EMBL/GenBank/DDBJ whole genome shotgun (WGS) entry which is preliminary data.</text>
</comment>
<reference evidence="1 2" key="2">
    <citation type="journal article" date="2022" name="Mol. Ecol. Resour.">
        <title>The genomes of chicory, endive, great burdock and yacon provide insights into Asteraceae paleo-polyploidization history and plant inulin production.</title>
        <authorList>
            <person name="Fan W."/>
            <person name="Wang S."/>
            <person name="Wang H."/>
            <person name="Wang A."/>
            <person name="Jiang F."/>
            <person name="Liu H."/>
            <person name="Zhao H."/>
            <person name="Xu D."/>
            <person name="Zhang Y."/>
        </authorList>
    </citation>
    <scope>NUCLEOTIDE SEQUENCE [LARGE SCALE GENOMIC DNA]</scope>
    <source>
        <strain evidence="2">cv. Punajuju</strain>
        <tissue evidence="1">Leaves</tissue>
    </source>
</reference>
<evidence type="ECO:0000313" key="1">
    <source>
        <dbReference type="EMBL" id="KAI3791388.1"/>
    </source>
</evidence>
<proteinExistence type="predicted"/>